<dbReference type="Pfam" id="PF12833">
    <property type="entry name" value="HTH_18"/>
    <property type="match status" value="1"/>
</dbReference>
<dbReference type="InterPro" id="IPR009057">
    <property type="entry name" value="Homeodomain-like_sf"/>
</dbReference>
<accession>A0ABW0VXV0</accession>
<dbReference type="InterPro" id="IPR014710">
    <property type="entry name" value="RmlC-like_jellyroll"/>
</dbReference>
<dbReference type="PROSITE" id="PS01124">
    <property type="entry name" value="HTH_ARAC_FAMILY_2"/>
    <property type="match status" value="1"/>
</dbReference>
<keyword evidence="2" id="KW-0238">DNA-binding</keyword>
<reference evidence="6" key="1">
    <citation type="journal article" date="2019" name="Int. J. Syst. Evol. Microbiol.">
        <title>The Global Catalogue of Microorganisms (GCM) 10K type strain sequencing project: providing services to taxonomists for standard genome sequencing and annotation.</title>
        <authorList>
            <consortium name="The Broad Institute Genomics Platform"/>
            <consortium name="The Broad Institute Genome Sequencing Center for Infectious Disease"/>
            <person name="Wu L."/>
            <person name="Ma J."/>
        </authorList>
    </citation>
    <scope>NUCLEOTIDE SEQUENCE [LARGE SCALE GENOMIC DNA]</scope>
    <source>
        <strain evidence="6">CGMCC 1.3240</strain>
    </source>
</reference>
<proteinExistence type="predicted"/>
<evidence type="ECO:0000313" key="5">
    <source>
        <dbReference type="EMBL" id="MFC5650712.1"/>
    </source>
</evidence>
<organism evidence="5 6">
    <name type="scientific">Paenibacillus solisilvae</name>
    <dbReference type="NCBI Taxonomy" id="2486751"/>
    <lineage>
        <taxon>Bacteria</taxon>
        <taxon>Bacillati</taxon>
        <taxon>Bacillota</taxon>
        <taxon>Bacilli</taxon>
        <taxon>Bacillales</taxon>
        <taxon>Paenibacillaceae</taxon>
        <taxon>Paenibacillus</taxon>
    </lineage>
</organism>
<name>A0ABW0VXV0_9BACL</name>
<dbReference type="SUPFAM" id="SSF51215">
    <property type="entry name" value="Regulatory protein AraC"/>
    <property type="match status" value="1"/>
</dbReference>
<dbReference type="Pfam" id="PF02311">
    <property type="entry name" value="AraC_binding"/>
    <property type="match status" value="1"/>
</dbReference>
<dbReference type="Proteomes" id="UP001596047">
    <property type="component" value="Unassembled WGS sequence"/>
</dbReference>
<evidence type="ECO:0000259" key="4">
    <source>
        <dbReference type="PROSITE" id="PS01124"/>
    </source>
</evidence>
<sequence>MNETSLFSSQPVFLSGTSFDLEEDNRFMLELHKHDANSEILLIEEGEGEFEIDGVRYTAEAGTLLLYHRGIWHKELSTKHPFRATYIGFTGIQLRELPPDFFIDPRLPPVVHLHDQLPAIRKLMRECIAEYYRGEPESTMIANHYLGILFAKLARLVHYGETRDKMNASAQEAVWKAKRMMEENYSAPITLEMLAEETFLNKYHLAHLFKDIVGISPIQFLIYCRIEAAKRYLKTTTLQVKQIAELVGYQSEPSFYHAFMRASGVTPGGYREQG</sequence>
<evidence type="ECO:0000313" key="6">
    <source>
        <dbReference type="Proteomes" id="UP001596047"/>
    </source>
</evidence>
<dbReference type="SUPFAM" id="SSF46689">
    <property type="entry name" value="Homeodomain-like"/>
    <property type="match status" value="2"/>
</dbReference>
<keyword evidence="6" id="KW-1185">Reference proteome</keyword>
<evidence type="ECO:0000256" key="2">
    <source>
        <dbReference type="ARBA" id="ARBA00023125"/>
    </source>
</evidence>
<keyword evidence="3" id="KW-0804">Transcription</keyword>
<dbReference type="PANTHER" id="PTHR43280:SF2">
    <property type="entry name" value="HTH-TYPE TRANSCRIPTIONAL REGULATOR EXSA"/>
    <property type="match status" value="1"/>
</dbReference>
<evidence type="ECO:0000256" key="3">
    <source>
        <dbReference type="ARBA" id="ARBA00023163"/>
    </source>
</evidence>
<comment type="caution">
    <text evidence="5">The sequence shown here is derived from an EMBL/GenBank/DDBJ whole genome shotgun (WGS) entry which is preliminary data.</text>
</comment>
<dbReference type="Gene3D" id="1.10.10.60">
    <property type="entry name" value="Homeodomain-like"/>
    <property type="match status" value="2"/>
</dbReference>
<feature type="domain" description="HTH araC/xylS-type" evidence="4">
    <location>
        <begin position="175"/>
        <end position="273"/>
    </location>
</feature>
<evidence type="ECO:0000256" key="1">
    <source>
        <dbReference type="ARBA" id="ARBA00023015"/>
    </source>
</evidence>
<dbReference type="RefSeq" id="WP_379189289.1">
    <property type="nucleotide sequence ID" value="NZ_JBHSOW010000060.1"/>
</dbReference>
<keyword evidence="1" id="KW-0805">Transcription regulation</keyword>
<dbReference type="InterPro" id="IPR003313">
    <property type="entry name" value="AraC-bd"/>
</dbReference>
<protein>
    <submittedName>
        <fullName evidence="5">Helix-turn-helix transcriptional regulator</fullName>
    </submittedName>
</protein>
<dbReference type="EMBL" id="JBHSOW010000060">
    <property type="protein sequence ID" value="MFC5650712.1"/>
    <property type="molecule type" value="Genomic_DNA"/>
</dbReference>
<dbReference type="PANTHER" id="PTHR43280">
    <property type="entry name" value="ARAC-FAMILY TRANSCRIPTIONAL REGULATOR"/>
    <property type="match status" value="1"/>
</dbReference>
<dbReference type="InterPro" id="IPR018060">
    <property type="entry name" value="HTH_AraC"/>
</dbReference>
<dbReference type="InterPro" id="IPR037923">
    <property type="entry name" value="HTH-like"/>
</dbReference>
<dbReference type="Gene3D" id="2.60.120.10">
    <property type="entry name" value="Jelly Rolls"/>
    <property type="match status" value="1"/>
</dbReference>
<dbReference type="SMART" id="SM00342">
    <property type="entry name" value="HTH_ARAC"/>
    <property type="match status" value="1"/>
</dbReference>
<gene>
    <name evidence="5" type="ORF">ACFPYJ_16585</name>
</gene>